<sequence>MTKIAIVIQRYGDEINGGAETHARLLAKKLSIDYEITILTTKAVDHSNWKDYYSEDLEYIDNIKTKRFSCTSSKPDKKFRKYRRIILKRTKFQQLLSKVGLYSFFNKRKYFEATEKENDLWLKSVGPNSPELVEYIYTNKDQYDCFIFFTYLYYTTVEGLKIVGNKSIYVPTAHDEPEFYASVYNSTYKNAKFIMYNTSFEKKLIEANHKIAKTKRNNIAGIGLEQVNYNQQPEHNYSFKYLLYIGRIEGGKGCFELYDFFNKFKVSNPNLKLKLIFVGKKNPKLLPNNDIIFTGFVSNNVKQHLLLNCEALIIPSYYESLSMVTLEAMFEKKIVIANGNCEVLKNHITNSDSGFYYHNENEFYNTINKLMSLSEHELKQHGEKARKYVKQNYTWPHIIEKFDSAIKFIKNS</sequence>
<evidence type="ECO:0000313" key="3">
    <source>
        <dbReference type="EMBL" id="NIJ45770.1"/>
    </source>
</evidence>
<dbReference type="PANTHER" id="PTHR46401">
    <property type="entry name" value="GLYCOSYLTRANSFERASE WBBK-RELATED"/>
    <property type="match status" value="1"/>
</dbReference>
<keyword evidence="1" id="KW-0808">Transferase</keyword>
<name>A0ABX0UD21_9FLAO</name>
<dbReference type="Proteomes" id="UP000745859">
    <property type="component" value="Unassembled WGS sequence"/>
</dbReference>
<protein>
    <submittedName>
        <fullName evidence="3">Glycosyltransferase involved in cell wall biosynthesis</fullName>
    </submittedName>
</protein>
<reference evidence="3 4" key="1">
    <citation type="submission" date="2020-03" db="EMBL/GenBank/DDBJ databases">
        <title>Genomic Encyclopedia of Type Strains, Phase IV (KMG-IV): sequencing the most valuable type-strain genomes for metagenomic binning, comparative biology and taxonomic classification.</title>
        <authorList>
            <person name="Goeker M."/>
        </authorList>
    </citation>
    <scope>NUCLEOTIDE SEQUENCE [LARGE SCALE GENOMIC DNA]</scope>
    <source>
        <strain evidence="3 4">DSM 101599</strain>
    </source>
</reference>
<organism evidence="3 4">
    <name type="scientific">Wenyingzhuangia heitensis</name>
    <dbReference type="NCBI Taxonomy" id="1487859"/>
    <lineage>
        <taxon>Bacteria</taxon>
        <taxon>Pseudomonadati</taxon>
        <taxon>Bacteroidota</taxon>
        <taxon>Flavobacteriia</taxon>
        <taxon>Flavobacteriales</taxon>
        <taxon>Flavobacteriaceae</taxon>
        <taxon>Wenyingzhuangia</taxon>
    </lineage>
</organism>
<evidence type="ECO:0000313" key="4">
    <source>
        <dbReference type="Proteomes" id="UP000745859"/>
    </source>
</evidence>
<feature type="domain" description="Glycosyl transferase family 1" evidence="2">
    <location>
        <begin position="231"/>
        <end position="387"/>
    </location>
</feature>
<comment type="caution">
    <text evidence="3">The sequence shown here is derived from an EMBL/GenBank/DDBJ whole genome shotgun (WGS) entry which is preliminary data.</text>
</comment>
<proteinExistence type="predicted"/>
<evidence type="ECO:0000256" key="1">
    <source>
        <dbReference type="ARBA" id="ARBA00022679"/>
    </source>
</evidence>
<dbReference type="Pfam" id="PF00534">
    <property type="entry name" value="Glycos_transf_1"/>
    <property type="match status" value="1"/>
</dbReference>
<dbReference type="CDD" id="cd03801">
    <property type="entry name" value="GT4_PimA-like"/>
    <property type="match status" value="1"/>
</dbReference>
<evidence type="ECO:0000259" key="2">
    <source>
        <dbReference type="Pfam" id="PF00534"/>
    </source>
</evidence>
<dbReference type="Gene3D" id="3.40.50.2000">
    <property type="entry name" value="Glycogen Phosphorylase B"/>
    <property type="match status" value="1"/>
</dbReference>
<dbReference type="EMBL" id="JAASQL010000003">
    <property type="protein sequence ID" value="NIJ45770.1"/>
    <property type="molecule type" value="Genomic_DNA"/>
</dbReference>
<dbReference type="SUPFAM" id="SSF53756">
    <property type="entry name" value="UDP-Glycosyltransferase/glycogen phosphorylase"/>
    <property type="match status" value="1"/>
</dbReference>
<gene>
    <name evidence="3" type="ORF">FHR24_002241</name>
</gene>
<accession>A0ABX0UD21</accession>
<keyword evidence="4" id="KW-1185">Reference proteome</keyword>
<dbReference type="PANTHER" id="PTHR46401:SF2">
    <property type="entry name" value="GLYCOSYLTRANSFERASE WBBK-RELATED"/>
    <property type="match status" value="1"/>
</dbReference>
<dbReference type="RefSeq" id="WP_167188508.1">
    <property type="nucleotide sequence ID" value="NZ_JAASQL010000003.1"/>
</dbReference>
<dbReference type="InterPro" id="IPR001296">
    <property type="entry name" value="Glyco_trans_1"/>
</dbReference>